<protein>
    <submittedName>
        <fullName evidence="2">Uncharacterized protein</fullName>
    </submittedName>
</protein>
<evidence type="ECO:0000313" key="3">
    <source>
        <dbReference type="Proteomes" id="UP000834106"/>
    </source>
</evidence>
<keyword evidence="3" id="KW-1185">Reference proteome</keyword>
<gene>
    <name evidence="2" type="ORF">FPE_LOCUS15436</name>
</gene>
<proteinExistence type="predicted"/>
<feature type="compositionally biased region" description="Basic residues" evidence="1">
    <location>
        <begin position="20"/>
        <end position="34"/>
    </location>
</feature>
<name>A0AAD1ZHE6_9LAMI</name>
<feature type="region of interest" description="Disordered" evidence="1">
    <location>
        <begin position="1"/>
        <end position="71"/>
    </location>
</feature>
<evidence type="ECO:0000313" key="2">
    <source>
        <dbReference type="EMBL" id="CAI9768006.1"/>
    </source>
</evidence>
<accession>A0AAD1ZHE6</accession>
<dbReference type="AlphaFoldDB" id="A0AAD1ZHE6"/>
<feature type="compositionally biased region" description="Basic and acidic residues" evidence="1">
    <location>
        <begin position="35"/>
        <end position="54"/>
    </location>
</feature>
<sequence length="137" mass="15147">MADLEKLLLEAAGRTTTTVRNRHSSPPSRRRRKSSHPDDGSDFKNDDSDDDRGYSNRKPSGSQVPLKKRGRVKAQILGSFAKTVSSMVSKARKYWLKSKKATAPPAATTPPPSSLVQHRVGTLLMRILIGFVDFLSQ</sequence>
<organism evidence="2 3">
    <name type="scientific">Fraxinus pennsylvanica</name>
    <dbReference type="NCBI Taxonomy" id="56036"/>
    <lineage>
        <taxon>Eukaryota</taxon>
        <taxon>Viridiplantae</taxon>
        <taxon>Streptophyta</taxon>
        <taxon>Embryophyta</taxon>
        <taxon>Tracheophyta</taxon>
        <taxon>Spermatophyta</taxon>
        <taxon>Magnoliopsida</taxon>
        <taxon>eudicotyledons</taxon>
        <taxon>Gunneridae</taxon>
        <taxon>Pentapetalae</taxon>
        <taxon>asterids</taxon>
        <taxon>lamiids</taxon>
        <taxon>Lamiales</taxon>
        <taxon>Oleaceae</taxon>
        <taxon>Oleeae</taxon>
        <taxon>Fraxinus</taxon>
    </lineage>
</organism>
<dbReference type="Proteomes" id="UP000834106">
    <property type="component" value="Chromosome 9"/>
</dbReference>
<dbReference type="EMBL" id="OU503044">
    <property type="protein sequence ID" value="CAI9768006.1"/>
    <property type="molecule type" value="Genomic_DNA"/>
</dbReference>
<evidence type="ECO:0000256" key="1">
    <source>
        <dbReference type="SAM" id="MobiDB-lite"/>
    </source>
</evidence>
<reference evidence="2" key="1">
    <citation type="submission" date="2023-05" db="EMBL/GenBank/DDBJ databases">
        <authorList>
            <person name="Huff M."/>
        </authorList>
    </citation>
    <scope>NUCLEOTIDE SEQUENCE</scope>
</reference>